<proteinExistence type="predicted"/>
<dbReference type="CDD" id="cd14014">
    <property type="entry name" value="STKc_PknB_like"/>
    <property type="match status" value="1"/>
</dbReference>
<dbReference type="InterPro" id="IPR027417">
    <property type="entry name" value="P-loop_NTPase"/>
</dbReference>
<keyword evidence="1" id="KW-0175">Coiled coil</keyword>
<feature type="domain" description="Protein kinase" evidence="2">
    <location>
        <begin position="7"/>
        <end position="271"/>
    </location>
</feature>
<evidence type="ECO:0000313" key="3">
    <source>
        <dbReference type="EMBL" id="NER27470.1"/>
    </source>
</evidence>
<dbReference type="InterPro" id="IPR029016">
    <property type="entry name" value="GAF-like_dom_sf"/>
</dbReference>
<dbReference type="PANTHER" id="PTHR43642">
    <property type="entry name" value="HYBRID SIGNAL TRANSDUCTION HISTIDINE KINASE G"/>
    <property type="match status" value="1"/>
</dbReference>
<comment type="caution">
    <text evidence="3">The sequence shown here is derived from an EMBL/GenBank/DDBJ whole genome shotgun (WGS) entry which is preliminary data.</text>
</comment>
<dbReference type="Gene3D" id="1.10.510.10">
    <property type="entry name" value="Transferase(Phosphotransferase) domain 1"/>
    <property type="match status" value="1"/>
</dbReference>
<dbReference type="GO" id="GO:0004672">
    <property type="term" value="F:protein kinase activity"/>
    <property type="evidence" value="ECO:0007669"/>
    <property type="project" value="InterPro"/>
</dbReference>
<dbReference type="InterPro" id="IPR000719">
    <property type="entry name" value="Prot_kinase_dom"/>
</dbReference>
<dbReference type="Gene3D" id="3.30.200.20">
    <property type="entry name" value="Phosphorylase Kinase, domain 1"/>
    <property type="match status" value="1"/>
</dbReference>
<feature type="coiled-coil region" evidence="1">
    <location>
        <begin position="250"/>
        <end position="277"/>
    </location>
</feature>
<dbReference type="Pfam" id="PF00069">
    <property type="entry name" value="Pkinase"/>
    <property type="match status" value="1"/>
</dbReference>
<dbReference type="SUPFAM" id="SSF55781">
    <property type="entry name" value="GAF domain-like"/>
    <property type="match status" value="1"/>
</dbReference>
<dbReference type="InterPro" id="IPR053159">
    <property type="entry name" value="Hybrid_Histidine_Kinase"/>
</dbReference>
<dbReference type="PANTHER" id="PTHR43642:SF1">
    <property type="entry name" value="HYBRID SIGNAL TRANSDUCTION HISTIDINE KINASE G"/>
    <property type="match status" value="1"/>
</dbReference>
<dbReference type="EMBL" id="JAAHFQ010000103">
    <property type="protein sequence ID" value="NER27470.1"/>
    <property type="molecule type" value="Genomic_DNA"/>
</dbReference>
<dbReference type="Pfam" id="PF13191">
    <property type="entry name" value="AAA_16"/>
    <property type="match status" value="1"/>
</dbReference>
<dbReference type="InterPro" id="IPR041664">
    <property type="entry name" value="AAA_16"/>
</dbReference>
<dbReference type="Gene3D" id="3.30.450.40">
    <property type="match status" value="1"/>
</dbReference>
<dbReference type="SUPFAM" id="SSF52540">
    <property type="entry name" value="P-loop containing nucleoside triphosphate hydrolases"/>
    <property type="match status" value="2"/>
</dbReference>
<dbReference type="SUPFAM" id="SSF56112">
    <property type="entry name" value="Protein kinase-like (PK-like)"/>
    <property type="match status" value="1"/>
</dbReference>
<dbReference type="SUPFAM" id="SSF48452">
    <property type="entry name" value="TPR-like"/>
    <property type="match status" value="1"/>
</dbReference>
<accession>A0A6B3N794</accession>
<dbReference type="SMART" id="SM00065">
    <property type="entry name" value="GAF"/>
    <property type="match status" value="1"/>
</dbReference>
<dbReference type="Pfam" id="PF14516">
    <property type="entry name" value="AAA_35"/>
    <property type="match status" value="1"/>
</dbReference>
<dbReference type="Pfam" id="PF01590">
    <property type="entry name" value="GAF"/>
    <property type="match status" value="1"/>
</dbReference>
<dbReference type="PROSITE" id="PS50011">
    <property type="entry name" value="PROTEIN_KINASE_DOM"/>
    <property type="match status" value="1"/>
</dbReference>
<dbReference type="Gene3D" id="3.40.50.300">
    <property type="entry name" value="P-loop containing nucleotide triphosphate hydrolases"/>
    <property type="match status" value="2"/>
</dbReference>
<protein>
    <submittedName>
        <fullName evidence="3">AAA family ATPase</fullName>
    </submittedName>
</protein>
<sequence length="1905" mass="215330">MIALAGYENLIQIHNSANSQVYRAQRVGDCQPVILKFLNRDYPTPEQIRRYKQEYHLTCQLDSPGIVKAYNLEEWQRSYAIALEDFGAISLKQWLKQHKNLPLKEFLFLAITITESLGQIHAQHIIHKDINPANIVFNPQTRELKIIDFGISTQLSRENPTLKNPNVLEGTLAYISPEQTGRMNRSLDYRTDFYSLGVTLYEILTGKLPFESSEPLELVHCHIAKVPPAIITHQQSTPQAIADIVIKLMAKNAEDRYQSAEGLKADLETCLNQLEQTGNIVCFSLAQEDISERLQIPQKLYGREEEIATLLAAFERVANTRKVELMLVAGYSGIGKSSLVQELYKPITANQGYFIAGKFDQFQRNIPYSAIVTAFGGLIGQLLGESEAQLQVWRDKLLQALGNNGQIIIDVIPEVELIIGKQPAVPTLEANEAQNRFNLVIANFIHVFCHQDHPLTLFLDDLQWVDLATLQLLERILVEGQTESLLLLGAYRDNEVASDHPLVVTLAKLQQHNATISQIDLKPLSLDHISDLIGDTLQQIPEAVSNLTELVWQKTGGNPFFINGFLQALQDENLLRFHRQARSWQWDIAAIAARGFTDNVVELMVDKLQKLPESSQKLLSLAACLGAEFNLTTLTWLEEKSPPEIFESLKIALDRYFIIPLSELDENLLIQSYKFVHDRIQQAAYTLIPEAERTDKHIAIGRILLENTPESEREEKLFDIVDHFDQGMALLKDSKEREKLAHLNLQAGTKAREANAYGAALFYLDMGISLLEEKSWQTQYELTLSLYQEATKAAYLNRESKRMEELAGTLAKEAKTPRDRLELGKIKLDAYTNQARLVEALAVGLETLATLGIEFPPEPSQEDFATALTDVQTLIGERQPATLANLPEIQDPLICEALAILVKILGSSSFIAPLLFNLAILKQVELSITYGNAPASSIGYASYGLICCGLMEEFTLGYEYGQLAFKILAKFNTRQFEPAIVEQVYPFVYPWTIHLRECIEPFQDAFSVALETGELQYGGYLNANYGFHLYLTGTELSETDTEFERISERMERIGQKTSINQIRPYWQAVLNLRGQSGQTYRLVGKAMDEESLIADFKNNNNGIGLGLICIAKATLCYLFEEFSEALIISNSAQAQGFLGGPLESHSLRPIWNFYNSLTRLAVYHSPVTESDLKDREALLSGVRKNQEKMKLWSDSAPMNFLHKFYLVEAEYHRATGKKTEAIEFYNKAIAGAKENEYIQEEALANELTAKFYLDWGQETAARAYMIEAHYCYSRWGATAKVEDLEKRYPQWFVSQVSTTQGITTTTSTTTARATESLDIATVIKASQTLSGEIILKNLLVKLMDIAIANAGAEKGFLLLKKEGNWFIEAAGTADNSEVEALQSIPIETEAQPDNALLSSAIVNYVDRTENNVILNDAVNEGEYTSDRYIIATQAKSILCTPLINQSHISGILYLENNLTTNAFTRERVELLRTLSAQAAISIENARLYGQLEDYNRNLELKVEERTHELSQTLEILKATQAELIFENQLLKSSEQPSSCDYQVGGSLPMDAPTYVVRSADRYLYKALKHGEFCYILNPRQMGKSSLMVRMINHLNHEGFSCGAIDLTRIGSENVTPEQWYKGLAVELWRSFGLLKKVKLKTWWQEQADICPLQRLSQFIEEVLLVEVAPKDDAFPKKMVIFIDEIDSVLSLNFPVNDFFALIRSCYNQRSINPEYRNLTFALFGVATPSDLITDYQRTPFNISQAIQLEGFREHEAQPLLQGLTDKVSNPQTVLKEVLAWTSGQPFLTQKLCQFIRNASSAIPTNREIEWIENLVQTKIINNWESQDEPEHLRTIRNRLLKSKQSVRLLEIYRQIEQQGEVIAVDSPEEKELLLSGLVVKQQGALKVHNRIYASIFNRSWLEQHL</sequence>
<dbReference type="InterPro" id="IPR011009">
    <property type="entry name" value="Kinase-like_dom_sf"/>
</dbReference>
<evidence type="ECO:0000259" key="2">
    <source>
        <dbReference type="PROSITE" id="PS50011"/>
    </source>
</evidence>
<organism evidence="3">
    <name type="scientific">Symploca sp. SIO1C4</name>
    <dbReference type="NCBI Taxonomy" id="2607765"/>
    <lineage>
        <taxon>Bacteria</taxon>
        <taxon>Bacillati</taxon>
        <taxon>Cyanobacteriota</taxon>
        <taxon>Cyanophyceae</taxon>
        <taxon>Coleofasciculales</taxon>
        <taxon>Coleofasciculaceae</taxon>
        <taxon>Symploca</taxon>
    </lineage>
</organism>
<name>A0A6B3N794_9CYAN</name>
<dbReference type="GO" id="GO:0005524">
    <property type="term" value="F:ATP binding"/>
    <property type="evidence" value="ECO:0007669"/>
    <property type="project" value="InterPro"/>
</dbReference>
<evidence type="ECO:0000256" key="1">
    <source>
        <dbReference type="SAM" id="Coils"/>
    </source>
</evidence>
<dbReference type="InterPro" id="IPR003018">
    <property type="entry name" value="GAF"/>
</dbReference>
<reference evidence="3" key="1">
    <citation type="submission" date="2019-11" db="EMBL/GenBank/DDBJ databases">
        <title>Genomic insights into an expanded diversity of filamentous marine cyanobacteria reveals the extraordinary biosynthetic potential of Moorea and Okeania.</title>
        <authorList>
            <person name="Ferreira Leao T."/>
            <person name="Wang M."/>
            <person name="Moss N."/>
            <person name="Da Silva R."/>
            <person name="Sanders J."/>
            <person name="Nurk S."/>
            <person name="Gurevich A."/>
            <person name="Humphrey G."/>
            <person name="Reher R."/>
            <person name="Zhu Q."/>
            <person name="Belda-Ferre P."/>
            <person name="Glukhov E."/>
            <person name="Rex R."/>
            <person name="Dorrestein P.C."/>
            <person name="Knight R."/>
            <person name="Pevzner P."/>
            <person name="Gerwick W.H."/>
            <person name="Gerwick L."/>
        </authorList>
    </citation>
    <scope>NUCLEOTIDE SEQUENCE</scope>
    <source>
        <strain evidence="3">SIO1C4</strain>
    </source>
</reference>
<gene>
    <name evidence="3" type="ORF">F6J89_07510</name>
</gene>
<dbReference type="InterPro" id="IPR011990">
    <property type="entry name" value="TPR-like_helical_dom_sf"/>
</dbReference>